<dbReference type="Pfam" id="PF11239">
    <property type="entry name" value="DUF3040"/>
    <property type="match status" value="1"/>
</dbReference>
<keyword evidence="2" id="KW-1185">Reference proteome</keyword>
<protein>
    <submittedName>
        <fullName evidence="1">DUF3040 domain-containing protein</fullName>
    </submittedName>
</protein>
<accession>A0ABU6A5B9</accession>
<reference evidence="1 2" key="1">
    <citation type="submission" date="2023-10" db="EMBL/GenBank/DDBJ databases">
        <title>Saccharopolyspora sp. nov., isolated from mangrove soil.</title>
        <authorList>
            <person name="Lu Y."/>
            <person name="Liu W."/>
        </authorList>
    </citation>
    <scope>NUCLEOTIDE SEQUENCE [LARGE SCALE GENOMIC DNA]</scope>
    <source>
        <strain evidence="1 2">S2-29</strain>
    </source>
</reference>
<organism evidence="1 2">
    <name type="scientific">Saccharopolyspora mangrovi</name>
    <dbReference type="NCBI Taxonomy" id="3082379"/>
    <lineage>
        <taxon>Bacteria</taxon>
        <taxon>Bacillati</taxon>
        <taxon>Actinomycetota</taxon>
        <taxon>Actinomycetes</taxon>
        <taxon>Pseudonocardiales</taxon>
        <taxon>Pseudonocardiaceae</taxon>
        <taxon>Saccharopolyspora</taxon>
    </lineage>
</organism>
<sequence length="97" mass="10903">MLSRHERRQLREIEHWFEETDPGLVAYVRRAPVRSTADWQTRMLSATATLGGVFLLGGIVLNLPSLIFLGICLGAGGLSCRYYWKVGTPPRAHPDHD</sequence>
<gene>
    <name evidence="1" type="ORF">R4I43_03975</name>
</gene>
<evidence type="ECO:0000313" key="1">
    <source>
        <dbReference type="EMBL" id="MEB3366554.1"/>
    </source>
</evidence>
<name>A0ABU6A5B9_9PSEU</name>
<dbReference type="RefSeq" id="WP_324264126.1">
    <property type="nucleotide sequence ID" value="NZ_JAWLNX010000002.1"/>
</dbReference>
<evidence type="ECO:0000313" key="2">
    <source>
        <dbReference type="Proteomes" id="UP001327093"/>
    </source>
</evidence>
<proteinExistence type="predicted"/>
<dbReference type="Proteomes" id="UP001327093">
    <property type="component" value="Unassembled WGS sequence"/>
</dbReference>
<dbReference type="InterPro" id="IPR021401">
    <property type="entry name" value="DUF3040"/>
</dbReference>
<comment type="caution">
    <text evidence="1">The sequence shown here is derived from an EMBL/GenBank/DDBJ whole genome shotgun (WGS) entry which is preliminary data.</text>
</comment>
<dbReference type="EMBL" id="JAWLNX010000002">
    <property type="protein sequence ID" value="MEB3366554.1"/>
    <property type="molecule type" value="Genomic_DNA"/>
</dbReference>